<evidence type="ECO:0000256" key="7">
    <source>
        <dbReference type="ARBA" id="ARBA00022833"/>
    </source>
</evidence>
<keyword evidence="17" id="KW-1185">Reference proteome</keyword>
<evidence type="ECO:0000256" key="1">
    <source>
        <dbReference type="ARBA" id="ARBA00009409"/>
    </source>
</evidence>
<dbReference type="Proteomes" id="UP000058446">
    <property type="component" value="Chromosome"/>
</dbReference>
<dbReference type="SUPFAM" id="SSF81624">
    <property type="entry name" value="N-terminal domain of MutM-like DNA repair proteins"/>
    <property type="match status" value="1"/>
</dbReference>
<keyword evidence="6" id="KW-0378">Hydrolase</keyword>
<dbReference type="PANTHER" id="PTHR42697:SF1">
    <property type="entry name" value="ENDONUCLEASE 8"/>
    <property type="match status" value="1"/>
</dbReference>
<evidence type="ECO:0000256" key="2">
    <source>
        <dbReference type="ARBA" id="ARBA00012720"/>
    </source>
</evidence>
<dbReference type="InterPro" id="IPR000214">
    <property type="entry name" value="Znf_DNA_glyclase/AP_lyase"/>
</dbReference>
<dbReference type="CDD" id="cd08971">
    <property type="entry name" value="AcNei2_N"/>
    <property type="match status" value="1"/>
</dbReference>
<keyword evidence="11" id="KW-0511">Multifunctional enzyme</keyword>
<evidence type="ECO:0000259" key="14">
    <source>
        <dbReference type="PROSITE" id="PS51066"/>
    </source>
</evidence>
<evidence type="ECO:0000256" key="10">
    <source>
        <dbReference type="ARBA" id="ARBA00023239"/>
    </source>
</evidence>
<dbReference type="Gene3D" id="1.10.8.50">
    <property type="match status" value="1"/>
</dbReference>
<keyword evidence="10" id="KW-0456">Lyase</keyword>
<dbReference type="PATRIC" id="fig|1408189.4.peg.485"/>
<keyword evidence="8" id="KW-0238">DNA-binding</keyword>
<dbReference type="GO" id="GO:0003684">
    <property type="term" value="F:damaged DNA binding"/>
    <property type="evidence" value="ECO:0007669"/>
    <property type="project" value="InterPro"/>
</dbReference>
<dbReference type="InterPro" id="IPR015886">
    <property type="entry name" value="H2TH_FPG"/>
</dbReference>
<dbReference type="PROSITE" id="PS51068">
    <property type="entry name" value="FPG_CAT"/>
    <property type="match status" value="1"/>
</dbReference>
<keyword evidence="3" id="KW-0479">Metal-binding</keyword>
<keyword evidence="16" id="KW-0255">Endonuclease</keyword>
<dbReference type="GO" id="GO:0006284">
    <property type="term" value="P:base-excision repair"/>
    <property type="evidence" value="ECO:0007669"/>
    <property type="project" value="InterPro"/>
</dbReference>
<dbReference type="Pfam" id="PF06831">
    <property type="entry name" value="H2TH"/>
    <property type="match status" value="1"/>
</dbReference>
<evidence type="ECO:0000259" key="15">
    <source>
        <dbReference type="PROSITE" id="PS51068"/>
    </source>
</evidence>
<dbReference type="GO" id="GO:0008270">
    <property type="term" value="F:zinc ion binding"/>
    <property type="evidence" value="ECO:0007669"/>
    <property type="project" value="UniProtKB-KW"/>
</dbReference>
<keyword evidence="12" id="KW-0326">Glycosidase</keyword>
<comment type="similarity">
    <text evidence="1">Belongs to the FPG family.</text>
</comment>
<evidence type="ECO:0000256" key="13">
    <source>
        <dbReference type="PROSITE-ProRule" id="PRU00391"/>
    </source>
</evidence>
<dbReference type="PANTHER" id="PTHR42697">
    <property type="entry name" value="ENDONUCLEASE 8"/>
    <property type="match status" value="1"/>
</dbReference>
<keyword evidence="7" id="KW-0862">Zinc</keyword>
<dbReference type="InterPro" id="IPR035937">
    <property type="entry name" value="FPG_N"/>
</dbReference>
<keyword evidence="9" id="KW-0234">DNA repair</keyword>
<feature type="domain" description="FPG-type" evidence="14">
    <location>
        <begin position="234"/>
        <end position="275"/>
    </location>
</feature>
<evidence type="ECO:0000256" key="9">
    <source>
        <dbReference type="ARBA" id="ARBA00023204"/>
    </source>
</evidence>
<dbReference type="InterPro" id="IPR010979">
    <property type="entry name" value="Ribosomal_uS13-like_H2TH"/>
</dbReference>
<evidence type="ECO:0000256" key="12">
    <source>
        <dbReference type="ARBA" id="ARBA00023295"/>
    </source>
</evidence>
<evidence type="ECO:0000256" key="8">
    <source>
        <dbReference type="ARBA" id="ARBA00023125"/>
    </source>
</evidence>
<dbReference type="EC" id="4.2.99.18" evidence="2"/>
<dbReference type="SUPFAM" id="SSF57716">
    <property type="entry name" value="Glucocorticoid receptor-like (DNA-binding domain)"/>
    <property type="match status" value="1"/>
</dbReference>
<evidence type="ECO:0000313" key="16">
    <source>
        <dbReference type="EMBL" id="ALA66777.1"/>
    </source>
</evidence>
<dbReference type="AlphaFoldDB" id="A0A0K2GYB9"/>
<evidence type="ECO:0000313" key="17">
    <source>
        <dbReference type="Proteomes" id="UP000058446"/>
    </source>
</evidence>
<dbReference type="SMART" id="SM00898">
    <property type="entry name" value="Fapy_DNA_glyco"/>
    <property type="match status" value="1"/>
</dbReference>
<proteinExistence type="inferred from homology"/>
<evidence type="ECO:0000256" key="5">
    <source>
        <dbReference type="ARBA" id="ARBA00022771"/>
    </source>
</evidence>
<gene>
    <name evidence="16" type="ORF">CLAC_02445</name>
</gene>
<feature type="domain" description="Formamidopyrimidine-DNA glycosylase catalytic" evidence="15">
    <location>
        <begin position="6"/>
        <end position="91"/>
    </location>
</feature>
<name>A0A0K2GYB9_9CORY</name>
<dbReference type="InterPro" id="IPR012319">
    <property type="entry name" value="FPG_cat"/>
</dbReference>
<accession>A0A0K2GYB9</accession>
<evidence type="ECO:0000256" key="6">
    <source>
        <dbReference type="ARBA" id="ARBA00022801"/>
    </source>
</evidence>
<dbReference type="KEGG" id="clw:CLAC_02445"/>
<dbReference type="STRING" id="1408189.CLAC_02445"/>
<dbReference type="GO" id="GO:0000703">
    <property type="term" value="F:oxidized pyrimidine nucleobase lesion DNA N-glycosylase activity"/>
    <property type="evidence" value="ECO:0007669"/>
    <property type="project" value="TreeGrafter"/>
</dbReference>
<dbReference type="GO" id="GO:0140078">
    <property type="term" value="F:class I DNA-(apurinic or apyrimidinic site) endonuclease activity"/>
    <property type="evidence" value="ECO:0007669"/>
    <property type="project" value="UniProtKB-EC"/>
</dbReference>
<protein>
    <recommendedName>
        <fullName evidence="2">DNA-(apurinic or apyrimidinic site) lyase</fullName>
        <ecNumber evidence="2">4.2.99.18</ecNumber>
    </recommendedName>
</protein>
<keyword evidence="4" id="KW-0227">DNA damage</keyword>
<dbReference type="Gene3D" id="3.20.190.10">
    <property type="entry name" value="MutM-like, N-terminal"/>
    <property type="match status" value="1"/>
</dbReference>
<dbReference type="InterPro" id="IPR044090">
    <property type="entry name" value="Nei2_N"/>
</dbReference>
<sequence length="282" mass="32019">MEAVVPEGDTVYRLAHRMQFMVGREVLTTSIRVPKYAVTSFDGSVVRRVWPYGKHLFMDFGGTVLHTHLKMEGTWSAHRLGARWHKPGHTARVVLTLADDSNAPGSRPIEVVGHELGLVRVFPFDEYETHVSYLGPDVLGDDWEECGRAEARRRLLADPDRAIGLALLDQKVLAGVGNEYRAEICFLGGFHPATPVRYVDTKRVLDLARRLMWANRLSPVRVTTGVKQPGQTSFVFGRNQKPCRRCGTTIRKDTLVRDPEEELERIIWWCPNCQPLLHRAQE</sequence>
<evidence type="ECO:0000256" key="3">
    <source>
        <dbReference type="ARBA" id="ARBA00022723"/>
    </source>
</evidence>
<evidence type="ECO:0000256" key="4">
    <source>
        <dbReference type="ARBA" id="ARBA00022763"/>
    </source>
</evidence>
<dbReference type="Pfam" id="PF01149">
    <property type="entry name" value="Fapy_DNA_glyco"/>
    <property type="match status" value="1"/>
</dbReference>
<reference evidence="16 17" key="1">
    <citation type="submission" date="2013-10" db="EMBL/GenBank/DDBJ databases">
        <title>Complete genome sequence of Corynebacterium lactis DSM 45799(T), isolated from raw cow milk.</title>
        <authorList>
            <person name="Ruckert C."/>
            <person name="Albersmeier A."/>
            <person name="Lipski A."/>
            <person name="Kalinowski J."/>
        </authorList>
    </citation>
    <scope>NUCLEOTIDE SEQUENCE [LARGE SCALE GENOMIC DNA]</scope>
    <source>
        <strain evidence="16 17">RW2-5</strain>
    </source>
</reference>
<dbReference type="PROSITE" id="PS51066">
    <property type="entry name" value="ZF_FPG_2"/>
    <property type="match status" value="1"/>
</dbReference>
<evidence type="ECO:0000256" key="11">
    <source>
        <dbReference type="ARBA" id="ARBA00023268"/>
    </source>
</evidence>
<organism evidence="16 17">
    <name type="scientific">Corynebacterium lactis RW2-5</name>
    <dbReference type="NCBI Taxonomy" id="1408189"/>
    <lineage>
        <taxon>Bacteria</taxon>
        <taxon>Bacillati</taxon>
        <taxon>Actinomycetota</taxon>
        <taxon>Actinomycetes</taxon>
        <taxon>Mycobacteriales</taxon>
        <taxon>Corynebacteriaceae</taxon>
        <taxon>Corynebacterium</taxon>
    </lineage>
</organism>
<dbReference type="SMART" id="SM01232">
    <property type="entry name" value="H2TH"/>
    <property type="match status" value="1"/>
</dbReference>
<dbReference type="SUPFAM" id="SSF46946">
    <property type="entry name" value="S13-like H2TH domain"/>
    <property type="match status" value="1"/>
</dbReference>
<keyword evidence="5 13" id="KW-0863">Zinc-finger</keyword>
<dbReference type="EMBL" id="CP006841">
    <property type="protein sequence ID" value="ALA66777.1"/>
    <property type="molecule type" value="Genomic_DNA"/>
</dbReference>
<keyword evidence="16" id="KW-0540">Nuclease</keyword>